<accession>A0A1W2ET88</accession>
<evidence type="ECO:0000313" key="2">
    <source>
        <dbReference type="Proteomes" id="UP000192678"/>
    </source>
</evidence>
<gene>
    <name evidence="1" type="ORF">SAMN04488101_11530</name>
</gene>
<sequence>MLLKPVSILLLLSLLTTNFANLFVFAGFELNQKYIAAELCENKNKPELHCNGKCFLMKKLKQAQDKEQKQERQAQKTQVQDALVVTPLVFKRYALAETKLHIPASTGMPQNIKNSIFHPPQTTDTLS</sequence>
<organism evidence="1 2">
    <name type="scientific">Pedobacter nyackensis</name>
    <dbReference type="NCBI Taxonomy" id="475255"/>
    <lineage>
        <taxon>Bacteria</taxon>
        <taxon>Pseudomonadati</taxon>
        <taxon>Bacteroidota</taxon>
        <taxon>Sphingobacteriia</taxon>
        <taxon>Sphingobacteriales</taxon>
        <taxon>Sphingobacteriaceae</taxon>
        <taxon>Pedobacter</taxon>
    </lineage>
</organism>
<protein>
    <submittedName>
        <fullName evidence="1">Uncharacterized protein</fullName>
    </submittedName>
</protein>
<dbReference type="STRING" id="475255.SAMN04488101_11530"/>
<dbReference type="Proteomes" id="UP000192678">
    <property type="component" value="Unassembled WGS sequence"/>
</dbReference>
<evidence type="ECO:0000313" key="1">
    <source>
        <dbReference type="EMBL" id="SMD12398.1"/>
    </source>
</evidence>
<keyword evidence="2" id="KW-1185">Reference proteome</keyword>
<dbReference type="EMBL" id="FWYB01000015">
    <property type="protein sequence ID" value="SMD12398.1"/>
    <property type="molecule type" value="Genomic_DNA"/>
</dbReference>
<proteinExistence type="predicted"/>
<reference evidence="1 2" key="1">
    <citation type="submission" date="2017-04" db="EMBL/GenBank/DDBJ databases">
        <authorList>
            <person name="Afonso C.L."/>
            <person name="Miller P.J."/>
            <person name="Scott M.A."/>
            <person name="Spackman E."/>
            <person name="Goraichik I."/>
            <person name="Dimitrov K.M."/>
            <person name="Suarez D.L."/>
            <person name="Swayne D.E."/>
        </authorList>
    </citation>
    <scope>NUCLEOTIDE SEQUENCE [LARGE SCALE GENOMIC DNA]</scope>
    <source>
        <strain evidence="1 2">DSM 19625</strain>
    </source>
</reference>
<name>A0A1W2ET88_9SPHI</name>
<dbReference type="RefSeq" id="WP_084291410.1">
    <property type="nucleotide sequence ID" value="NZ_FWYB01000015.1"/>
</dbReference>
<dbReference type="OrthoDB" id="980645at2"/>
<dbReference type="AlphaFoldDB" id="A0A1W2ET88"/>